<evidence type="ECO:0000313" key="10">
    <source>
        <dbReference type="Proteomes" id="UP000594263"/>
    </source>
</evidence>
<dbReference type="GO" id="GO:0005789">
    <property type="term" value="C:endoplasmic reticulum membrane"/>
    <property type="evidence" value="ECO:0007669"/>
    <property type="project" value="UniProtKB-SubCell"/>
</dbReference>
<feature type="compositionally biased region" description="Acidic residues" evidence="7">
    <location>
        <begin position="1"/>
        <end position="13"/>
    </location>
</feature>
<reference evidence="9" key="1">
    <citation type="submission" date="2021-01" db="UniProtKB">
        <authorList>
            <consortium name="EnsemblPlants"/>
        </authorList>
    </citation>
    <scope>IDENTIFICATION</scope>
</reference>
<feature type="transmembrane region" description="Helical" evidence="8">
    <location>
        <begin position="496"/>
        <end position="516"/>
    </location>
</feature>
<keyword evidence="10" id="KW-1185">Reference proteome</keyword>
<feature type="region of interest" description="Disordered" evidence="7">
    <location>
        <begin position="1"/>
        <end position="125"/>
    </location>
</feature>
<accession>A0A7N0ZV07</accession>
<dbReference type="OMA" id="ISNEMAF"/>
<dbReference type="EnsemblPlants" id="Kaladp0038s0093.1.v1.1">
    <property type="protein sequence ID" value="Kaladp0038s0093.1.v1.1.CDS.1"/>
    <property type="gene ID" value="Kaladp0038s0093.v1.1"/>
</dbReference>
<keyword evidence="3" id="KW-0256">Endoplasmic reticulum</keyword>
<feature type="transmembrane region" description="Helical" evidence="8">
    <location>
        <begin position="202"/>
        <end position="221"/>
    </location>
</feature>
<evidence type="ECO:0000256" key="5">
    <source>
        <dbReference type="ARBA" id="ARBA00023098"/>
    </source>
</evidence>
<comment type="subcellular location">
    <subcellularLocation>
        <location evidence="1">Endoplasmic reticulum membrane</location>
        <topology evidence="1">Multi-pass membrane protein</topology>
    </subcellularLocation>
</comment>
<protein>
    <recommendedName>
        <fullName evidence="11">Seipin</fullName>
    </recommendedName>
</protein>
<feature type="compositionally biased region" description="Polar residues" evidence="7">
    <location>
        <begin position="75"/>
        <end position="87"/>
    </location>
</feature>
<sequence length="540" mass="60467">MEDEDVQFVDAPDDFPFYDCVDFDADAGGDQSPHSATASATDQIPEEDSVDQISSEFNKSPASTLRRRSQRSLDESGSGSQVISATGSVPEFKSGARGRRYRRFRNVRQQEKKSEQTQSSVTLVDEGDPSLIADAPEATVSEAVINNVADGMIDEEVGSGRADESGERVDAAPVAGMEEWPASVLVFLVHLLIKATWFQVKLFMGFVTFPIWSLYYGYMFILDPIQTVRKSVDCAMRKASKVWGVVCDTISPFVYEWLKDQKTMWKVALQLAWGFLWALYVCTVLCVLLVWAFVAGRVLMNSVVEEPVRIEETLHFDYTQYSPVAYVPVAPARGVVCGVKNKEMIEVGKSAGLRTIPPNQEMQVEVLLTLPESEYNRNLGMFQVRVDFLSANGKVLASVSRPCMLQYKSEVIRLMLTLLEMLPLATGYLSESQTVHVKMRGFPAGDVPTSCLRVIIEQRAEFRPGGGIPEIYAASLVLESALPFFKRLLWCWRKTLFIWVSLMLFVTELTFGLLCCRPMILPRLRARNASEINALQDHHL</sequence>
<feature type="compositionally biased region" description="Basic residues" evidence="7">
    <location>
        <begin position="96"/>
        <end position="106"/>
    </location>
</feature>
<evidence type="ECO:0008006" key="11">
    <source>
        <dbReference type="Google" id="ProtNLM"/>
    </source>
</evidence>
<evidence type="ECO:0000256" key="6">
    <source>
        <dbReference type="ARBA" id="ARBA00023136"/>
    </source>
</evidence>
<dbReference type="InterPro" id="IPR009617">
    <property type="entry name" value="Seipin"/>
</dbReference>
<dbReference type="Pfam" id="PF06775">
    <property type="entry name" value="Seipin"/>
    <property type="match status" value="1"/>
</dbReference>
<dbReference type="Proteomes" id="UP000594263">
    <property type="component" value="Unplaced"/>
</dbReference>
<evidence type="ECO:0000256" key="4">
    <source>
        <dbReference type="ARBA" id="ARBA00022989"/>
    </source>
</evidence>
<keyword evidence="6 8" id="KW-0472">Membrane</keyword>
<dbReference type="PANTHER" id="PTHR21212:SF0">
    <property type="entry name" value="SEIPIN"/>
    <property type="match status" value="1"/>
</dbReference>
<keyword evidence="2 8" id="KW-0812">Transmembrane</keyword>
<dbReference type="Gramene" id="Kaladp0038s0093.1.v1.1">
    <property type="protein sequence ID" value="Kaladp0038s0093.1.v1.1.CDS.1"/>
    <property type="gene ID" value="Kaladp0038s0093.v1.1"/>
</dbReference>
<evidence type="ECO:0000256" key="2">
    <source>
        <dbReference type="ARBA" id="ARBA00022692"/>
    </source>
</evidence>
<evidence type="ECO:0000256" key="7">
    <source>
        <dbReference type="SAM" id="MobiDB-lite"/>
    </source>
</evidence>
<dbReference type="AlphaFoldDB" id="A0A7N0ZV07"/>
<feature type="compositionally biased region" description="Polar residues" evidence="7">
    <location>
        <begin position="51"/>
        <end position="63"/>
    </location>
</feature>
<evidence type="ECO:0000256" key="1">
    <source>
        <dbReference type="ARBA" id="ARBA00004477"/>
    </source>
</evidence>
<evidence type="ECO:0000256" key="3">
    <source>
        <dbReference type="ARBA" id="ARBA00022824"/>
    </source>
</evidence>
<dbReference type="CDD" id="cd23995">
    <property type="entry name" value="Seipin_BSCL2_like"/>
    <property type="match status" value="1"/>
</dbReference>
<feature type="compositionally biased region" description="Polar residues" evidence="7">
    <location>
        <begin position="32"/>
        <end position="42"/>
    </location>
</feature>
<dbReference type="PANTHER" id="PTHR21212">
    <property type="entry name" value="BERNARDINELLI-SEIP CONGENITAL LIPODYSTROPHY 2 HOMOLOG BSCL2 PROTEIN"/>
    <property type="match status" value="1"/>
</dbReference>
<evidence type="ECO:0000313" key="9">
    <source>
        <dbReference type="EnsemblPlants" id="Kaladp0038s0093.1.v1.1.CDS.1"/>
    </source>
</evidence>
<dbReference type="GO" id="GO:0140042">
    <property type="term" value="P:lipid droplet formation"/>
    <property type="evidence" value="ECO:0007669"/>
    <property type="project" value="UniProtKB-ARBA"/>
</dbReference>
<feature type="transmembrane region" description="Helical" evidence="8">
    <location>
        <begin position="270"/>
        <end position="294"/>
    </location>
</feature>
<keyword evidence="5" id="KW-0443">Lipid metabolism</keyword>
<proteinExistence type="predicted"/>
<evidence type="ECO:0000256" key="8">
    <source>
        <dbReference type="SAM" id="Phobius"/>
    </source>
</evidence>
<organism evidence="9 10">
    <name type="scientific">Kalanchoe fedtschenkoi</name>
    <name type="common">Lavender scallops</name>
    <name type="synonym">South American air plant</name>
    <dbReference type="NCBI Taxonomy" id="63787"/>
    <lineage>
        <taxon>Eukaryota</taxon>
        <taxon>Viridiplantae</taxon>
        <taxon>Streptophyta</taxon>
        <taxon>Embryophyta</taxon>
        <taxon>Tracheophyta</taxon>
        <taxon>Spermatophyta</taxon>
        <taxon>Magnoliopsida</taxon>
        <taxon>eudicotyledons</taxon>
        <taxon>Gunneridae</taxon>
        <taxon>Pentapetalae</taxon>
        <taxon>Saxifragales</taxon>
        <taxon>Crassulaceae</taxon>
        <taxon>Kalanchoe</taxon>
    </lineage>
</organism>
<dbReference type="GO" id="GO:0006629">
    <property type="term" value="P:lipid metabolic process"/>
    <property type="evidence" value="ECO:0007669"/>
    <property type="project" value="UniProtKB-KW"/>
</dbReference>
<keyword evidence="4 8" id="KW-1133">Transmembrane helix</keyword>
<name>A0A7N0ZV07_KALFE</name>